<keyword evidence="3 14" id="KW-1003">Cell membrane</keyword>
<evidence type="ECO:0000256" key="8">
    <source>
        <dbReference type="ARBA" id="ARBA00022840"/>
    </source>
</evidence>
<protein>
    <recommendedName>
        <fullName evidence="12">P-type Zn(2+) transporter</fullName>
        <ecNumber evidence="12">7.2.2.12</ecNumber>
    </recommendedName>
</protein>
<dbReference type="FunFam" id="2.70.150.10:FF:000020">
    <property type="entry name" value="Copper-exporting P-type ATPase A"/>
    <property type="match status" value="1"/>
</dbReference>
<dbReference type="RefSeq" id="WP_014748274.1">
    <property type="nucleotide sequence ID" value="NC_017958.1"/>
</dbReference>
<reference evidence="16 17" key="1">
    <citation type="journal article" date="2012" name="J. Am. Chem. Soc.">
        <title>Bacterial biosynthesis and maturation of the didemnin anti-cancer agents.</title>
        <authorList>
            <person name="Xu Y."/>
            <person name="Kersten R.D."/>
            <person name="Nam S.J."/>
            <person name="Lu L."/>
            <person name="Al-Suwailem A.M."/>
            <person name="Zheng H."/>
            <person name="Fenical W."/>
            <person name="Dorrestein P.C."/>
            <person name="Moore B.S."/>
            <person name="Qian P.Y."/>
        </authorList>
    </citation>
    <scope>NUCLEOTIDE SEQUENCE [LARGE SCALE GENOMIC DNA]</scope>
    <source>
        <strain evidence="16 17">KA081020-065</strain>
    </source>
</reference>
<evidence type="ECO:0000256" key="4">
    <source>
        <dbReference type="ARBA" id="ARBA00022553"/>
    </source>
</evidence>
<dbReference type="InterPro" id="IPR036412">
    <property type="entry name" value="HAD-like_sf"/>
</dbReference>
<sequence length="733" mass="74428">MRRASPHDPEAAIEGGAAPVLRLAVGGMDCASCALKIERAVGRVAPASEVSVNVTGGTVRVDTPAGATPPERPAVEAAITALGYTIGGAPTAGCGHDHGHDHGDGTGHDHAHGAAIDGPWWQTPKARLVGIAGLMLAVAMVLEVTWPVADPWPFVIAALIGLAPVARQAFRAARGGSVLTIEMLMTIAALGALAIGAAGEAATVVFLFAVGELLEGVAAARARKGIKALADLVPRTARRVAADGSVREVPAAELAVGERVLVRPGDRVPADGTVVEGAALIDESPVNGESVPREKLTGDDVFAGTVVQDRAITVEVTAAAADNTIARVVRLVEEAQEAKAPVARFIDRFARIYMPIAVGLALATAVLPPLLGGAEWSVWIYRGLALLLIACPCALVISTPAAIASGLAAGARRGLLIKGGAVLEKLAAIRTVAFDKTGTLTEGRPRVVTVEGFGTLAADEVVRLAAALETGAAHPIARAILDEAGTRDLTLPPARDVRAIPGEGLSGVVEGRSLLLGSGRRQDDAGLAAAIARAGEAGHSIAVLTETGRPLGLIAMEDAPRGDALDGLAALKRRGIGAVMLTGDTPATASAMARRLGIEGHGGLMPEDKARIVQDLTRSGRGPVAKLGDGINDAPALAAASVGIAMGGGTDVALETADAALLDDRVTGVPALIDLARRTMGVIRQNVAIAIGLKLVFLVTTIAGLTGMWPAILADTGATVLVTANALRLLRRS</sequence>
<dbReference type="KEGG" id="tmo:TMO_c0675"/>
<dbReference type="Pfam" id="PF00122">
    <property type="entry name" value="E1-E2_ATPase"/>
    <property type="match status" value="1"/>
</dbReference>
<dbReference type="GO" id="GO:0060003">
    <property type="term" value="P:copper ion export"/>
    <property type="evidence" value="ECO:0007669"/>
    <property type="project" value="UniProtKB-ARBA"/>
</dbReference>
<dbReference type="SUPFAM" id="SSF56784">
    <property type="entry name" value="HAD-like"/>
    <property type="match status" value="1"/>
</dbReference>
<dbReference type="GO" id="GO:0016887">
    <property type="term" value="F:ATP hydrolysis activity"/>
    <property type="evidence" value="ECO:0007669"/>
    <property type="project" value="InterPro"/>
</dbReference>
<dbReference type="PANTHER" id="PTHR48085">
    <property type="entry name" value="CADMIUM/ZINC-TRANSPORTING ATPASE HMA2-RELATED"/>
    <property type="match status" value="1"/>
</dbReference>
<keyword evidence="9" id="KW-1278">Translocase</keyword>
<dbReference type="SUPFAM" id="SSF81653">
    <property type="entry name" value="Calcium ATPase, transduction domain A"/>
    <property type="match status" value="1"/>
</dbReference>
<evidence type="ECO:0000313" key="16">
    <source>
        <dbReference type="EMBL" id="AFK57285.1"/>
    </source>
</evidence>
<comment type="catalytic activity">
    <reaction evidence="13">
        <text>Zn(2+)(in) + ATP + H2O = Zn(2+)(out) + ADP + phosphate + H(+)</text>
        <dbReference type="Rhea" id="RHEA:20621"/>
        <dbReference type="ChEBI" id="CHEBI:15377"/>
        <dbReference type="ChEBI" id="CHEBI:15378"/>
        <dbReference type="ChEBI" id="CHEBI:29105"/>
        <dbReference type="ChEBI" id="CHEBI:30616"/>
        <dbReference type="ChEBI" id="CHEBI:43474"/>
        <dbReference type="ChEBI" id="CHEBI:456216"/>
        <dbReference type="EC" id="7.2.2.12"/>
    </reaction>
</comment>
<feature type="transmembrane region" description="Helical" evidence="14">
    <location>
        <begin position="128"/>
        <end position="146"/>
    </location>
</feature>
<feature type="transmembrane region" description="Helical" evidence="14">
    <location>
        <begin position="177"/>
        <end position="195"/>
    </location>
</feature>
<feature type="transmembrane region" description="Helical" evidence="14">
    <location>
        <begin position="352"/>
        <end position="371"/>
    </location>
</feature>
<evidence type="ECO:0000256" key="1">
    <source>
        <dbReference type="ARBA" id="ARBA00004651"/>
    </source>
</evidence>
<dbReference type="InterPro" id="IPR017969">
    <property type="entry name" value="Heavy-metal-associated_CS"/>
</dbReference>
<accession>I3TWZ7</accession>
<comment type="similarity">
    <text evidence="2 14">Belongs to the cation transport ATPase (P-type) (TC 3.A.3) family. Type IB subfamily.</text>
</comment>
<dbReference type="InterPro" id="IPR023298">
    <property type="entry name" value="ATPase_P-typ_TM_dom_sf"/>
</dbReference>
<dbReference type="HOGENOM" id="CLU_001771_6_2_5"/>
<evidence type="ECO:0000256" key="2">
    <source>
        <dbReference type="ARBA" id="ARBA00006024"/>
    </source>
</evidence>
<dbReference type="PANTHER" id="PTHR48085:SF5">
    <property type="entry name" value="CADMIUM_ZINC-TRANSPORTING ATPASE HMA4-RELATED"/>
    <property type="match status" value="1"/>
</dbReference>
<dbReference type="PROSITE" id="PS50846">
    <property type="entry name" value="HMA_2"/>
    <property type="match status" value="1"/>
</dbReference>
<dbReference type="AlphaFoldDB" id="I3TWZ7"/>
<keyword evidence="16" id="KW-0614">Plasmid</keyword>
<evidence type="ECO:0000256" key="14">
    <source>
        <dbReference type="RuleBase" id="RU362081"/>
    </source>
</evidence>
<dbReference type="SFLD" id="SFLDS00003">
    <property type="entry name" value="Haloacid_Dehalogenase"/>
    <property type="match status" value="1"/>
</dbReference>
<dbReference type="Gene3D" id="3.40.1110.10">
    <property type="entry name" value="Calcium-transporting ATPase, cytoplasmic domain N"/>
    <property type="match status" value="1"/>
</dbReference>
<dbReference type="PATRIC" id="fig|1110502.3.peg.5550"/>
<dbReference type="InterPro" id="IPR051014">
    <property type="entry name" value="Cation_Transport_ATPase_IB"/>
</dbReference>
<dbReference type="SUPFAM" id="SSF55008">
    <property type="entry name" value="HMA, heavy metal-associated domain"/>
    <property type="match status" value="1"/>
</dbReference>
<gene>
    <name evidence="16" type="primary">zntA</name>
    <name evidence="16" type="ordered locus">TMO_c0675</name>
</gene>
<keyword evidence="8 14" id="KW-0067">ATP-binding</keyword>
<dbReference type="SFLD" id="SFLDG00002">
    <property type="entry name" value="C1.7:_P-type_atpase_like"/>
    <property type="match status" value="1"/>
</dbReference>
<dbReference type="CDD" id="cd00371">
    <property type="entry name" value="HMA"/>
    <property type="match status" value="1"/>
</dbReference>
<dbReference type="SFLD" id="SFLDF00027">
    <property type="entry name" value="p-type_atpase"/>
    <property type="match status" value="1"/>
</dbReference>
<dbReference type="Gene3D" id="3.30.70.100">
    <property type="match status" value="1"/>
</dbReference>
<evidence type="ECO:0000313" key="17">
    <source>
        <dbReference type="Proteomes" id="UP000005258"/>
    </source>
</evidence>
<dbReference type="InterPro" id="IPR006121">
    <property type="entry name" value="HMA_dom"/>
</dbReference>
<dbReference type="PRINTS" id="PR00941">
    <property type="entry name" value="CDATPASE"/>
</dbReference>
<organism evidence="16 17">
    <name type="scientific">Tistrella mobilis (strain KA081020-065)</name>
    <dbReference type="NCBI Taxonomy" id="1110502"/>
    <lineage>
        <taxon>Bacteria</taxon>
        <taxon>Pseudomonadati</taxon>
        <taxon>Pseudomonadota</taxon>
        <taxon>Alphaproteobacteria</taxon>
        <taxon>Geminicoccales</taxon>
        <taxon>Geminicoccaceae</taxon>
        <taxon>Tistrella</taxon>
    </lineage>
</organism>
<keyword evidence="4" id="KW-0597">Phosphoprotein</keyword>
<dbReference type="GO" id="GO:0005524">
    <property type="term" value="F:ATP binding"/>
    <property type="evidence" value="ECO:0007669"/>
    <property type="project" value="UniProtKB-UniRule"/>
</dbReference>
<comment type="subcellular location">
    <subcellularLocation>
        <location evidence="1">Cell membrane</location>
        <topology evidence="1">Multi-pass membrane protein</topology>
    </subcellularLocation>
</comment>
<evidence type="ECO:0000256" key="7">
    <source>
        <dbReference type="ARBA" id="ARBA00022741"/>
    </source>
</evidence>
<dbReference type="PROSITE" id="PS01047">
    <property type="entry name" value="HMA_1"/>
    <property type="match status" value="1"/>
</dbReference>
<feature type="transmembrane region" description="Helical" evidence="14">
    <location>
        <begin position="152"/>
        <end position="170"/>
    </location>
</feature>
<dbReference type="PROSITE" id="PS00154">
    <property type="entry name" value="ATPASE_E1_E2"/>
    <property type="match status" value="1"/>
</dbReference>
<evidence type="ECO:0000256" key="3">
    <source>
        <dbReference type="ARBA" id="ARBA00022475"/>
    </source>
</evidence>
<evidence type="ECO:0000256" key="11">
    <source>
        <dbReference type="ARBA" id="ARBA00023136"/>
    </source>
</evidence>
<dbReference type="Pfam" id="PF00702">
    <property type="entry name" value="Hydrolase"/>
    <property type="match status" value="1"/>
</dbReference>
<dbReference type="GO" id="GO:0015086">
    <property type="term" value="F:cadmium ion transmembrane transporter activity"/>
    <property type="evidence" value="ECO:0007669"/>
    <property type="project" value="TreeGrafter"/>
</dbReference>
<dbReference type="EMBL" id="CP003239">
    <property type="protein sequence ID" value="AFK57285.1"/>
    <property type="molecule type" value="Genomic_DNA"/>
</dbReference>
<dbReference type="InterPro" id="IPR001757">
    <property type="entry name" value="P_typ_ATPase"/>
</dbReference>
<keyword evidence="5 14" id="KW-0812">Transmembrane</keyword>
<dbReference type="NCBIfam" id="TIGR01525">
    <property type="entry name" value="ATPase-IB_hvy"/>
    <property type="match status" value="1"/>
</dbReference>
<evidence type="ECO:0000256" key="12">
    <source>
        <dbReference type="ARBA" id="ARBA00039097"/>
    </source>
</evidence>
<dbReference type="NCBIfam" id="TIGR01494">
    <property type="entry name" value="ATPase_P-type"/>
    <property type="match status" value="1"/>
</dbReference>
<keyword evidence="11 14" id="KW-0472">Membrane</keyword>
<evidence type="ECO:0000256" key="13">
    <source>
        <dbReference type="ARBA" id="ARBA00047308"/>
    </source>
</evidence>
<dbReference type="InterPro" id="IPR027256">
    <property type="entry name" value="P-typ_ATPase_IB"/>
</dbReference>
<evidence type="ECO:0000256" key="10">
    <source>
        <dbReference type="ARBA" id="ARBA00022989"/>
    </source>
</evidence>
<feature type="domain" description="HMA" evidence="15">
    <location>
        <begin position="19"/>
        <end position="87"/>
    </location>
</feature>
<evidence type="ECO:0000256" key="5">
    <source>
        <dbReference type="ARBA" id="ARBA00022692"/>
    </source>
</evidence>
<dbReference type="InterPro" id="IPR008250">
    <property type="entry name" value="ATPase_P-typ_transduc_dom_A_sf"/>
</dbReference>
<dbReference type="InterPro" id="IPR023214">
    <property type="entry name" value="HAD_sf"/>
</dbReference>
<name>I3TWZ7_TISMK</name>
<dbReference type="Proteomes" id="UP000005258">
    <property type="component" value="Plasmid pTM3"/>
</dbReference>
<keyword evidence="17" id="KW-1185">Reference proteome</keyword>
<dbReference type="SUPFAM" id="SSF81665">
    <property type="entry name" value="Calcium ATPase, transmembrane domain M"/>
    <property type="match status" value="1"/>
</dbReference>
<dbReference type="Gene3D" id="2.70.150.10">
    <property type="entry name" value="Calcium-transporting ATPase, cytoplasmic transduction domain A"/>
    <property type="match status" value="1"/>
</dbReference>
<dbReference type="InterPro" id="IPR036163">
    <property type="entry name" value="HMA_dom_sf"/>
</dbReference>
<dbReference type="PRINTS" id="PR00119">
    <property type="entry name" value="CATATPASE"/>
</dbReference>
<feature type="transmembrane region" description="Helical" evidence="14">
    <location>
        <begin position="687"/>
        <end position="705"/>
    </location>
</feature>
<keyword evidence="10 14" id="KW-1133">Transmembrane helix</keyword>
<evidence type="ECO:0000259" key="15">
    <source>
        <dbReference type="PROSITE" id="PS50846"/>
    </source>
</evidence>
<geneLocation type="plasmid" evidence="16 17">
    <name>pTM3</name>
</geneLocation>
<dbReference type="NCBIfam" id="TIGR01512">
    <property type="entry name" value="ATPase-IB2_Cd"/>
    <property type="match status" value="1"/>
</dbReference>
<evidence type="ECO:0000256" key="9">
    <source>
        <dbReference type="ARBA" id="ARBA00022967"/>
    </source>
</evidence>
<dbReference type="EC" id="7.2.2.12" evidence="12"/>
<dbReference type="Pfam" id="PF00403">
    <property type="entry name" value="HMA"/>
    <property type="match status" value="1"/>
</dbReference>
<proteinExistence type="inferred from homology"/>
<keyword evidence="7 14" id="KW-0547">Nucleotide-binding</keyword>
<dbReference type="Gene3D" id="3.40.50.1000">
    <property type="entry name" value="HAD superfamily/HAD-like"/>
    <property type="match status" value="1"/>
</dbReference>
<feature type="transmembrane region" description="Helical" evidence="14">
    <location>
        <begin position="201"/>
        <end position="220"/>
    </location>
</feature>
<dbReference type="InterPro" id="IPR059000">
    <property type="entry name" value="ATPase_P-type_domA"/>
</dbReference>
<feature type="transmembrane region" description="Helical" evidence="14">
    <location>
        <begin position="383"/>
        <end position="409"/>
    </location>
</feature>
<dbReference type="GO" id="GO:0046872">
    <property type="term" value="F:metal ion binding"/>
    <property type="evidence" value="ECO:0007669"/>
    <property type="project" value="UniProtKB-KW"/>
</dbReference>
<dbReference type="InterPro" id="IPR018303">
    <property type="entry name" value="ATPase_P-typ_P_site"/>
</dbReference>
<dbReference type="InterPro" id="IPR044492">
    <property type="entry name" value="P_typ_ATPase_HD_dom"/>
</dbReference>
<dbReference type="GO" id="GO:0005886">
    <property type="term" value="C:plasma membrane"/>
    <property type="evidence" value="ECO:0007669"/>
    <property type="project" value="UniProtKB-SubCell"/>
</dbReference>
<dbReference type="GO" id="GO:0016463">
    <property type="term" value="F:P-type zinc transporter activity"/>
    <property type="evidence" value="ECO:0007669"/>
    <property type="project" value="UniProtKB-EC"/>
</dbReference>
<dbReference type="InterPro" id="IPR023299">
    <property type="entry name" value="ATPase_P-typ_cyto_dom_N"/>
</dbReference>
<keyword evidence="6 14" id="KW-0479">Metal-binding</keyword>
<evidence type="ECO:0000256" key="6">
    <source>
        <dbReference type="ARBA" id="ARBA00022723"/>
    </source>
</evidence>